<proteinExistence type="predicted"/>
<dbReference type="RefSeq" id="WP_169278864.1">
    <property type="nucleotide sequence ID" value="NZ_CP051680.1"/>
</dbReference>
<keyword evidence="3" id="KW-1185">Reference proteome</keyword>
<organism evidence="2 3">
    <name type="scientific">Cohnella herbarum</name>
    <dbReference type="NCBI Taxonomy" id="2728023"/>
    <lineage>
        <taxon>Bacteria</taxon>
        <taxon>Bacillati</taxon>
        <taxon>Bacillota</taxon>
        <taxon>Bacilli</taxon>
        <taxon>Bacillales</taxon>
        <taxon>Paenibacillaceae</taxon>
        <taxon>Cohnella</taxon>
    </lineage>
</organism>
<dbReference type="AlphaFoldDB" id="A0A7Z2ZJV8"/>
<sequence>MKNQTFSLLQVSFILFLFIGMLNHVLVIPLLLDVSGRDSWLSAIMAFLILIPFFLLVAFISKLTKQQPIMSHIALRYGRWVSRSACCSRSWRTVLAKSGGESPMRVRD</sequence>
<evidence type="ECO:0008006" key="4">
    <source>
        <dbReference type="Google" id="ProtNLM"/>
    </source>
</evidence>
<evidence type="ECO:0000313" key="3">
    <source>
        <dbReference type="Proteomes" id="UP000502248"/>
    </source>
</evidence>
<keyword evidence="1" id="KW-0812">Transmembrane</keyword>
<gene>
    <name evidence="2" type="ORF">HH215_04740</name>
</gene>
<evidence type="ECO:0000256" key="1">
    <source>
        <dbReference type="SAM" id="Phobius"/>
    </source>
</evidence>
<keyword evidence="1" id="KW-1133">Transmembrane helix</keyword>
<accession>A0A7Z2ZJV8</accession>
<feature type="transmembrane region" description="Helical" evidence="1">
    <location>
        <begin position="40"/>
        <end position="60"/>
    </location>
</feature>
<dbReference type="Proteomes" id="UP000502248">
    <property type="component" value="Chromosome"/>
</dbReference>
<name>A0A7Z2ZJV8_9BACL</name>
<dbReference type="EMBL" id="CP051680">
    <property type="protein sequence ID" value="QJD82566.1"/>
    <property type="molecule type" value="Genomic_DNA"/>
</dbReference>
<feature type="transmembrane region" description="Helical" evidence="1">
    <location>
        <begin position="7"/>
        <end position="28"/>
    </location>
</feature>
<keyword evidence="1" id="KW-0472">Membrane</keyword>
<evidence type="ECO:0000313" key="2">
    <source>
        <dbReference type="EMBL" id="QJD82566.1"/>
    </source>
</evidence>
<dbReference type="KEGG" id="cheb:HH215_04740"/>
<protein>
    <recommendedName>
        <fullName evidence="4">Spore germination protein</fullName>
    </recommendedName>
</protein>
<reference evidence="2 3" key="1">
    <citation type="submission" date="2020-04" db="EMBL/GenBank/DDBJ databases">
        <title>Genome sequencing of novel species.</title>
        <authorList>
            <person name="Heo J."/>
            <person name="Kim S.-J."/>
            <person name="Kim J.-S."/>
            <person name="Hong S.-B."/>
            <person name="Kwon S.-W."/>
        </authorList>
    </citation>
    <scope>NUCLEOTIDE SEQUENCE [LARGE SCALE GENOMIC DNA]</scope>
    <source>
        <strain evidence="2 3">MFER-1</strain>
    </source>
</reference>